<dbReference type="Pfam" id="PF13452">
    <property type="entry name" value="FAS1_DH_region"/>
    <property type="match status" value="1"/>
</dbReference>
<dbReference type="EMBL" id="CP059572">
    <property type="protein sequence ID" value="QXJ21155.1"/>
    <property type="molecule type" value="Genomic_DNA"/>
</dbReference>
<dbReference type="RefSeq" id="WP_231334289.1">
    <property type="nucleotide sequence ID" value="NZ_CP059572.1"/>
</dbReference>
<dbReference type="InterPro" id="IPR029069">
    <property type="entry name" value="HotDog_dom_sf"/>
</dbReference>
<accession>A0ABX8QQU2</accession>
<evidence type="ECO:0000313" key="2">
    <source>
        <dbReference type="EMBL" id="QXJ21155.1"/>
    </source>
</evidence>
<organism evidence="2 3">
    <name type="scientific">Actinomadura graeca</name>
    <dbReference type="NCBI Taxonomy" id="2750812"/>
    <lineage>
        <taxon>Bacteria</taxon>
        <taxon>Bacillati</taxon>
        <taxon>Actinomycetota</taxon>
        <taxon>Actinomycetes</taxon>
        <taxon>Streptosporangiales</taxon>
        <taxon>Thermomonosporaceae</taxon>
        <taxon>Actinomadura</taxon>
    </lineage>
</organism>
<dbReference type="Gene3D" id="3.10.129.10">
    <property type="entry name" value="Hotdog Thioesterase"/>
    <property type="match status" value="1"/>
</dbReference>
<evidence type="ECO:0000259" key="1">
    <source>
        <dbReference type="Pfam" id="PF13452"/>
    </source>
</evidence>
<dbReference type="InterPro" id="IPR039569">
    <property type="entry name" value="FAS1-like_DH_region"/>
</dbReference>
<feature type="domain" description="FAS1-like dehydratase" evidence="1">
    <location>
        <begin position="14"/>
        <end position="146"/>
    </location>
</feature>
<dbReference type="Proteomes" id="UP001049518">
    <property type="component" value="Chromosome"/>
</dbReference>
<gene>
    <name evidence="2" type="ORF">AGRA3207_001981</name>
</gene>
<proteinExistence type="predicted"/>
<dbReference type="SUPFAM" id="SSF54637">
    <property type="entry name" value="Thioesterase/thiol ester dehydrase-isomerase"/>
    <property type="match status" value="1"/>
</dbReference>
<name>A0ABX8QQU2_9ACTN</name>
<sequence>MTELTTAYERLRAMIGTSGPPTRGRVDRRDFVRFALAADDPDPIPEDVAPPIFVSSVQEWGTGRPMSALRADGTGSERTGWLPLDGFRLMGGGQDLDLHEPVFDGTELTISCTLEDVSLKQGRSGPFLVLFLVTTYRKPDGTTVVTCRETPIVRAA</sequence>
<reference evidence="2" key="1">
    <citation type="submission" date="2020-07" db="EMBL/GenBank/DDBJ databases">
        <authorList>
            <person name="Tarantini F.S."/>
            <person name="Hong K.W."/>
            <person name="Chan K.G."/>
        </authorList>
    </citation>
    <scope>NUCLEOTIDE SEQUENCE</scope>
    <source>
        <strain evidence="2">32-07</strain>
    </source>
</reference>
<keyword evidence="3" id="KW-1185">Reference proteome</keyword>
<protein>
    <submittedName>
        <fullName evidence="2">MaoC family dehydratase N-terminal domain-containing protein</fullName>
    </submittedName>
</protein>
<evidence type="ECO:0000313" key="3">
    <source>
        <dbReference type="Proteomes" id="UP001049518"/>
    </source>
</evidence>